<sequence length="719" mass="78488">MKLSSPQYVLFILIQILYIRNTRSNYILTKKIAGQMPLPQLKCKKSSLINNQNQNTNQKARNLLLRLTRPNQQTSNSKVAGRQYGKDQILGQFLKDHDARRSMGRPVVAVGAVEGLHGGEQEQEHSSDDGHDRPRVAKVVVLQAGHPRAPLVLVVPVHLVRQPGEVAVVDVEHHLVAEAVEEVGHLSVAAEPVLDDAAVVQVLDVLRRVDEVVHEDGIGGDVVAARGGDVHVALLERDQVQEQRLGAVVDEDPRDLEHAVVELDVPEPVRVAPPAPDAGLPELRHAVHELLPPLVGHAAQAGPLLEPQPRGGRRHGLQAGAQEAAPEHVEAVEHGVGQRVERRRGLGADGRLQLGPVLAEQRRVGGHERVEEPHGQAGDGAGLLWVAELDPEQEVEHEERDLVLEQDHVVAHGVHRAAHGEDGVVPRVPQVVDEPLPAVQRAAEELQHEGPVQDEALGELIAPHPGGAALVAGAHPVLQRPHGAEVRRDVVARALEHVVQRAPLVAVHLPQAAPAVVERADGDHLRRVGALVAVAEAPGNAVHGEARPGARRLLGARLRQLPADGDHPFRVLRLGAVRRGLRPVLLRLALERRRRRRWRGAVRERQRQAPRPLLLLRRGFLEVGVDGLPELDGDEVPAQHVLVEDGDHRWRRDGEARVGSAGRRGVAVRRLVSSRGRQVWLVLGPGRSERGEGARQGNDVLMVIRMWMCASLCLPLRLF</sequence>
<organism evidence="1">
    <name type="scientific">Panicum hallii</name>
    <dbReference type="NCBI Taxonomy" id="206008"/>
    <lineage>
        <taxon>Eukaryota</taxon>
        <taxon>Viridiplantae</taxon>
        <taxon>Streptophyta</taxon>
        <taxon>Embryophyta</taxon>
        <taxon>Tracheophyta</taxon>
        <taxon>Spermatophyta</taxon>
        <taxon>Magnoliopsida</taxon>
        <taxon>Liliopsida</taxon>
        <taxon>Poales</taxon>
        <taxon>Poaceae</taxon>
        <taxon>PACMAD clade</taxon>
        <taxon>Panicoideae</taxon>
        <taxon>Panicodae</taxon>
        <taxon>Paniceae</taxon>
        <taxon>Panicinae</taxon>
        <taxon>Panicum</taxon>
        <taxon>Panicum sect. Panicum</taxon>
    </lineage>
</organism>
<dbReference type="AlphaFoldDB" id="A0A2T8ICY9"/>
<gene>
    <name evidence="1" type="ORF">PAHAL_7G211800</name>
</gene>
<name>A0A2T8ICY9_9POAL</name>
<accession>A0A2T8ICY9</accession>
<protein>
    <submittedName>
        <fullName evidence="1">Uncharacterized protein</fullName>
    </submittedName>
</protein>
<evidence type="ECO:0000313" key="1">
    <source>
        <dbReference type="EMBL" id="PVH35550.1"/>
    </source>
</evidence>
<dbReference type="Gramene" id="PVH35550">
    <property type="protein sequence ID" value="PVH35550"/>
    <property type="gene ID" value="PAHAL_7G211800"/>
</dbReference>
<reference evidence="1" key="1">
    <citation type="submission" date="2018-04" db="EMBL/GenBank/DDBJ databases">
        <title>WGS assembly of Panicum hallii.</title>
        <authorList>
            <person name="Lovell J."/>
            <person name="Jenkins J."/>
            <person name="Lowry D."/>
            <person name="Mamidi S."/>
            <person name="Sreedasyam A."/>
            <person name="Weng X."/>
            <person name="Barry K."/>
            <person name="Bonette J."/>
            <person name="Campitelli B."/>
            <person name="Daum C."/>
            <person name="Gordon S."/>
            <person name="Gould B."/>
            <person name="Lipzen A."/>
            <person name="Macqueen A."/>
            <person name="Palacio-Mejia J."/>
            <person name="Plott C."/>
            <person name="Shakirov E."/>
            <person name="Shu S."/>
            <person name="Yoshinaga Y."/>
            <person name="Zane M."/>
            <person name="Rokhsar D."/>
            <person name="Grimwood J."/>
            <person name="Schmutz J."/>
            <person name="Juenger T."/>
        </authorList>
    </citation>
    <scope>NUCLEOTIDE SEQUENCE [LARGE SCALE GENOMIC DNA]</scope>
    <source>
        <strain evidence="1">FIL2</strain>
    </source>
</reference>
<dbReference type="Proteomes" id="UP000243499">
    <property type="component" value="Chromosome 7"/>
</dbReference>
<dbReference type="EMBL" id="CM008052">
    <property type="protein sequence ID" value="PVH35550.1"/>
    <property type="molecule type" value="Genomic_DNA"/>
</dbReference>
<proteinExistence type="predicted"/>